<keyword evidence="1" id="KW-1133">Transmembrane helix</keyword>
<proteinExistence type="predicted"/>
<keyword evidence="3" id="KW-1185">Reference proteome</keyword>
<evidence type="ECO:0000313" key="3">
    <source>
        <dbReference type="Proteomes" id="UP001321473"/>
    </source>
</evidence>
<dbReference type="EMBL" id="JARKHS020001088">
    <property type="protein sequence ID" value="KAK8788167.1"/>
    <property type="molecule type" value="Genomic_DNA"/>
</dbReference>
<dbReference type="SUPFAM" id="SSF53448">
    <property type="entry name" value="Nucleotide-diphospho-sugar transferases"/>
    <property type="match status" value="1"/>
</dbReference>
<keyword evidence="1" id="KW-0472">Membrane</keyword>
<keyword evidence="1" id="KW-0812">Transmembrane</keyword>
<sequence>MELATPHRHWKREVLVAIAVITVLIVLYANPRELGNAIGGAVQDPVRRASSASHGKDNVGGGSNSSALAVPIRVLGRFRHESRANGTATEWDSDDVVRVLLIFTQARKVGYLREKLSISLGSLIGLSSVPLRIYIVTDRSSANVARQVLADASAKASCDVLAELLHVDDMLAPIMDLVSFLQPVFSSNSGYYHKDLFFLSTGLHRLFSKSVHQLILLDVDIQLRSDIAVLHRHFSLFPPAAIMGLAYEQQPVYRHVLHKYRQENPDTKCGEPPSRGSPGFNSGVVLLDLEAIRNSSIYKEFLSAKSVQWLSAKYSFRGHLGDQCFYSVLSWEHPELFYVLPCTWNRQLCEWWRHHGYEDVFEEYHRCNGTVHVYHGNCNSSIPSPQPSKEHFVCSHVDLTGEAYGRTNECTAENFLVKSSRSAVPSCDL</sequence>
<dbReference type="InterPro" id="IPR042465">
    <property type="entry name" value="XXLT1"/>
</dbReference>
<dbReference type="Gene3D" id="3.90.550.10">
    <property type="entry name" value="Spore Coat Polysaccharide Biosynthesis Protein SpsA, Chain A"/>
    <property type="match status" value="1"/>
</dbReference>
<evidence type="ECO:0000256" key="1">
    <source>
        <dbReference type="SAM" id="Phobius"/>
    </source>
</evidence>
<dbReference type="PANTHER" id="PTHR46612:SF1">
    <property type="entry name" value="XYLOSIDE XYLOSYLTRANSFERASE 1"/>
    <property type="match status" value="1"/>
</dbReference>
<dbReference type="InterPro" id="IPR029044">
    <property type="entry name" value="Nucleotide-diphossugar_trans"/>
</dbReference>
<organism evidence="2 3">
    <name type="scientific">Amblyomma americanum</name>
    <name type="common">Lone star tick</name>
    <dbReference type="NCBI Taxonomy" id="6943"/>
    <lineage>
        <taxon>Eukaryota</taxon>
        <taxon>Metazoa</taxon>
        <taxon>Ecdysozoa</taxon>
        <taxon>Arthropoda</taxon>
        <taxon>Chelicerata</taxon>
        <taxon>Arachnida</taxon>
        <taxon>Acari</taxon>
        <taxon>Parasitiformes</taxon>
        <taxon>Ixodida</taxon>
        <taxon>Ixodoidea</taxon>
        <taxon>Ixodidae</taxon>
        <taxon>Amblyomminae</taxon>
        <taxon>Amblyomma</taxon>
    </lineage>
</organism>
<accession>A0AAQ4FLP3</accession>
<dbReference type="AlphaFoldDB" id="A0AAQ4FLP3"/>
<evidence type="ECO:0000313" key="2">
    <source>
        <dbReference type="EMBL" id="KAK8788167.1"/>
    </source>
</evidence>
<dbReference type="GO" id="GO:0005789">
    <property type="term" value="C:endoplasmic reticulum membrane"/>
    <property type="evidence" value="ECO:0007669"/>
    <property type="project" value="TreeGrafter"/>
</dbReference>
<dbReference type="GO" id="GO:0016266">
    <property type="term" value="P:protein O-linked glycosylation via N-acetyl-galactosamine"/>
    <property type="evidence" value="ECO:0007669"/>
    <property type="project" value="TreeGrafter"/>
</dbReference>
<gene>
    <name evidence="2" type="ORF">V5799_022054</name>
</gene>
<comment type="caution">
    <text evidence="2">The sequence shown here is derived from an EMBL/GenBank/DDBJ whole genome shotgun (WGS) entry which is preliminary data.</text>
</comment>
<reference evidence="2 3" key="1">
    <citation type="journal article" date="2023" name="Arcadia Sci">
        <title>De novo assembly of a long-read Amblyomma americanum tick genome.</title>
        <authorList>
            <person name="Chou S."/>
            <person name="Poskanzer K.E."/>
            <person name="Rollins M."/>
            <person name="Thuy-Boun P.S."/>
        </authorList>
    </citation>
    <scope>NUCLEOTIDE SEQUENCE [LARGE SCALE GENOMIC DNA]</scope>
    <source>
        <strain evidence="2">F_SG_1</strain>
        <tissue evidence="2">Salivary glands</tissue>
    </source>
</reference>
<dbReference type="Pfam" id="PF01501">
    <property type="entry name" value="Glyco_transf_8"/>
    <property type="match status" value="1"/>
</dbReference>
<feature type="transmembrane region" description="Helical" evidence="1">
    <location>
        <begin position="12"/>
        <end position="29"/>
    </location>
</feature>
<dbReference type="GO" id="GO:0140560">
    <property type="term" value="F:xylosyl alpha-1,3-xylosyltransferase activity"/>
    <property type="evidence" value="ECO:0007669"/>
    <property type="project" value="TreeGrafter"/>
</dbReference>
<dbReference type="Proteomes" id="UP001321473">
    <property type="component" value="Unassembled WGS sequence"/>
</dbReference>
<dbReference type="InterPro" id="IPR002495">
    <property type="entry name" value="Glyco_trans_8"/>
</dbReference>
<name>A0AAQ4FLP3_AMBAM</name>
<evidence type="ECO:0008006" key="4">
    <source>
        <dbReference type="Google" id="ProtNLM"/>
    </source>
</evidence>
<protein>
    <recommendedName>
        <fullName evidence="4">Xyloside xylosyltransferase 1</fullName>
    </recommendedName>
</protein>
<dbReference type="PANTHER" id="PTHR46612">
    <property type="entry name" value="XYLOSIDE XYLOSYLTRANSFERASE 1"/>
    <property type="match status" value="1"/>
</dbReference>